<evidence type="ECO:0000256" key="2">
    <source>
        <dbReference type="ARBA" id="ARBA00007400"/>
    </source>
</evidence>
<dbReference type="PANTHER" id="PTHR36927">
    <property type="entry name" value="BLR4337 PROTEIN"/>
    <property type="match status" value="1"/>
</dbReference>
<dbReference type="EMBL" id="JAAKGU010000002">
    <property type="protein sequence ID" value="NGM82007.1"/>
    <property type="molecule type" value="Genomic_DNA"/>
</dbReference>
<keyword evidence="5" id="KW-0012">Acyltransferase</keyword>
<accession>A0A6M1PF94</accession>
<feature type="transmembrane region" description="Helical" evidence="3">
    <location>
        <begin position="251"/>
        <end position="271"/>
    </location>
</feature>
<feature type="transmembrane region" description="Helical" evidence="3">
    <location>
        <begin position="353"/>
        <end position="373"/>
    </location>
</feature>
<feature type="transmembrane region" description="Helical" evidence="3">
    <location>
        <begin position="45"/>
        <end position="68"/>
    </location>
</feature>
<evidence type="ECO:0000313" key="5">
    <source>
        <dbReference type="EMBL" id="NGM82007.1"/>
    </source>
</evidence>
<keyword evidence="3" id="KW-1133">Transmembrane helix</keyword>
<proteinExistence type="inferred from homology"/>
<dbReference type="Proteomes" id="UP000480151">
    <property type="component" value="Unassembled WGS sequence"/>
</dbReference>
<feature type="domain" description="Acyltransferase 3" evidence="4">
    <location>
        <begin position="6"/>
        <end position="369"/>
    </location>
</feature>
<dbReference type="Pfam" id="PF01757">
    <property type="entry name" value="Acyl_transf_3"/>
    <property type="match status" value="1"/>
</dbReference>
<dbReference type="AlphaFoldDB" id="A0A6M1PF94"/>
<organism evidence="5 6">
    <name type="scientific">Paenibacillus apii</name>
    <dbReference type="NCBI Taxonomy" id="1850370"/>
    <lineage>
        <taxon>Bacteria</taxon>
        <taxon>Bacillati</taxon>
        <taxon>Bacillota</taxon>
        <taxon>Bacilli</taxon>
        <taxon>Bacillales</taxon>
        <taxon>Paenibacillaceae</taxon>
        <taxon>Paenibacillus</taxon>
    </lineage>
</organism>
<comment type="subcellular location">
    <subcellularLocation>
        <location evidence="1">Membrane</location>
    </subcellularLocation>
</comment>
<dbReference type="RefSeq" id="WP_165095754.1">
    <property type="nucleotide sequence ID" value="NZ_JAAKGU010000002.1"/>
</dbReference>
<feature type="transmembrane region" description="Helical" evidence="3">
    <location>
        <begin position="88"/>
        <end position="108"/>
    </location>
</feature>
<protein>
    <submittedName>
        <fullName evidence="5">Acyltransferase</fullName>
    </submittedName>
</protein>
<reference evidence="5 6" key="1">
    <citation type="submission" date="2020-02" db="EMBL/GenBank/DDBJ databases">
        <authorList>
            <person name="Gao J."/>
            <person name="Sun J."/>
        </authorList>
    </citation>
    <scope>NUCLEOTIDE SEQUENCE [LARGE SCALE GENOMIC DNA]</scope>
    <source>
        <strain evidence="5 6">7124</strain>
    </source>
</reference>
<evidence type="ECO:0000256" key="1">
    <source>
        <dbReference type="ARBA" id="ARBA00004370"/>
    </source>
</evidence>
<sequence>MNNRLHFLDNLKVALTFLVIAHHAGQPYGGSNGFWYFQGREAIDLGAFFSVNAGFFMSLFFLISAYFFPASFNRKGPARFLKDWVKRLGLPLLFGFFVIMPLLMYAYYLNFRSYGIVTFWDYYLKVYFGLGGKPHGWTGPSWPDMQFGHLWFIEHLLVYAFLYTGIRKVLRRETAGISVKKPLGQGGIIAFGFLVATATFLIRLHYPIDKWVGFLGIIQTEFAHVPQYAAFFTAGIIAYHRQWLQTLSRTVGTIWLIVGVVLAACRYAGWIRFNSQSGYSWNSLAYSFYETFLCIGLSLGLIFLFREVGNKTFRWTEILSKNAFTVYVLHVPVVVCLQYAFNNIVLPVVAKLLLVSAWGIVLTFALSHLIHLASSRFRNLKKEENLPL</sequence>
<dbReference type="GO" id="GO:0016747">
    <property type="term" value="F:acyltransferase activity, transferring groups other than amino-acyl groups"/>
    <property type="evidence" value="ECO:0007669"/>
    <property type="project" value="InterPro"/>
</dbReference>
<feature type="transmembrane region" description="Helical" evidence="3">
    <location>
        <begin position="187"/>
        <end position="206"/>
    </location>
</feature>
<dbReference type="PANTHER" id="PTHR36927:SF4">
    <property type="entry name" value="BLR5718 PROTEIN"/>
    <property type="match status" value="1"/>
</dbReference>
<comment type="similarity">
    <text evidence="2">Belongs to the acyltransferase 3 family.</text>
</comment>
<dbReference type="InterPro" id="IPR002656">
    <property type="entry name" value="Acyl_transf_3_dom"/>
</dbReference>
<keyword evidence="5" id="KW-0808">Transferase</keyword>
<feature type="transmembrane region" description="Helical" evidence="3">
    <location>
        <begin position="7"/>
        <end position="25"/>
    </location>
</feature>
<keyword evidence="6" id="KW-1185">Reference proteome</keyword>
<evidence type="ECO:0000313" key="6">
    <source>
        <dbReference type="Proteomes" id="UP000480151"/>
    </source>
</evidence>
<comment type="caution">
    <text evidence="5">The sequence shown here is derived from an EMBL/GenBank/DDBJ whole genome shotgun (WGS) entry which is preliminary data.</text>
</comment>
<feature type="transmembrane region" description="Helical" evidence="3">
    <location>
        <begin position="324"/>
        <end position="341"/>
    </location>
</feature>
<feature type="transmembrane region" description="Helical" evidence="3">
    <location>
        <begin position="212"/>
        <end position="239"/>
    </location>
</feature>
<feature type="transmembrane region" description="Helical" evidence="3">
    <location>
        <begin position="283"/>
        <end position="304"/>
    </location>
</feature>
<name>A0A6M1PF94_9BACL</name>
<dbReference type="InterPro" id="IPR050623">
    <property type="entry name" value="Glucan_succinyl_AcylTrfase"/>
</dbReference>
<feature type="transmembrane region" description="Helical" evidence="3">
    <location>
        <begin position="147"/>
        <end position="166"/>
    </location>
</feature>
<gene>
    <name evidence="5" type="ORF">G5B47_06245</name>
</gene>
<evidence type="ECO:0000256" key="3">
    <source>
        <dbReference type="SAM" id="Phobius"/>
    </source>
</evidence>
<keyword evidence="3" id="KW-0472">Membrane</keyword>
<evidence type="ECO:0000259" key="4">
    <source>
        <dbReference type="Pfam" id="PF01757"/>
    </source>
</evidence>
<keyword evidence="3" id="KW-0812">Transmembrane</keyword>